<dbReference type="Proteomes" id="UP000323521">
    <property type="component" value="Chromosome"/>
</dbReference>
<feature type="domain" description="Metallo-beta-lactamase" evidence="1">
    <location>
        <begin position="15"/>
        <end position="209"/>
    </location>
</feature>
<dbReference type="InterPro" id="IPR050855">
    <property type="entry name" value="NDM-1-like"/>
</dbReference>
<dbReference type="PANTHER" id="PTHR42951">
    <property type="entry name" value="METALLO-BETA-LACTAMASE DOMAIN-CONTAINING"/>
    <property type="match status" value="1"/>
</dbReference>
<dbReference type="CDD" id="cd07721">
    <property type="entry name" value="yflN-like_MBL-fold"/>
    <property type="match status" value="1"/>
</dbReference>
<keyword evidence="3" id="KW-1185">Reference proteome</keyword>
<accession>A0A3G1KX50</accession>
<dbReference type="Gene3D" id="3.60.15.10">
    <property type="entry name" value="Ribonuclease Z/Hydroxyacylglutathione hydrolase-like"/>
    <property type="match status" value="1"/>
</dbReference>
<gene>
    <name evidence="2" type="ORF">DCMF_21765</name>
</gene>
<dbReference type="AlphaFoldDB" id="A0A3G1KX50"/>
<dbReference type="InterPro" id="IPR036866">
    <property type="entry name" value="RibonucZ/Hydroxyglut_hydro"/>
</dbReference>
<dbReference type="EMBL" id="CP017634">
    <property type="protein sequence ID" value="ATW27036.1"/>
    <property type="molecule type" value="Genomic_DNA"/>
</dbReference>
<evidence type="ECO:0000313" key="3">
    <source>
        <dbReference type="Proteomes" id="UP000323521"/>
    </source>
</evidence>
<evidence type="ECO:0000259" key="1">
    <source>
        <dbReference type="SMART" id="SM00849"/>
    </source>
</evidence>
<dbReference type="SMART" id="SM00849">
    <property type="entry name" value="Lactamase_B"/>
    <property type="match status" value="1"/>
</dbReference>
<dbReference type="InterPro" id="IPR001279">
    <property type="entry name" value="Metallo-B-lactamas"/>
</dbReference>
<dbReference type="SUPFAM" id="SSF56281">
    <property type="entry name" value="Metallo-hydrolase/oxidoreductase"/>
    <property type="match status" value="1"/>
</dbReference>
<reference evidence="2 3" key="1">
    <citation type="submission" date="2016-10" db="EMBL/GenBank/DDBJ databases">
        <title>Complete Genome Sequence of Peptococcaceae strain DCMF.</title>
        <authorList>
            <person name="Edwards R.J."/>
            <person name="Holland S.I."/>
            <person name="Deshpande N.P."/>
            <person name="Wong Y.K."/>
            <person name="Ertan H."/>
            <person name="Manefield M."/>
            <person name="Russell T.L."/>
            <person name="Lee M.J."/>
        </authorList>
    </citation>
    <scope>NUCLEOTIDE SEQUENCE [LARGE SCALE GENOMIC DNA]</scope>
    <source>
        <strain evidence="2 3">DCMF</strain>
    </source>
</reference>
<dbReference type="KEGG" id="fwa:DCMF_21765"/>
<evidence type="ECO:0000313" key="2">
    <source>
        <dbReference type="EMBL" id="ATW27036.1"/>
    </source>
</evidence>
<proteinExistence type="predicted"/>
<dbReference type="Pfam" id="PF00753">
    <property type="entry name" value="Lactamase_B"/>
    <property type="match status" value="1"/>
</dbReference>
<dbReference type="PANTHER" id="PTHR42951:SF17">
    <property type="entry name" value="METALLO-BETA-LACTAMASE DOMAIN-CONTAINING PROTEIN"/>
    <property type="match status" value="1"/>
</dbReference>
<protein>
    <recommendedName>
        <fullName evidence="1">Metallo-beta-lactamase domain-containing protein</fullName>
    </recommendedName>
</protein>
<sequence length="225" mass="24456">MPEIRSLVTPISLGQVSVFVLKGTKLILIDTGFSGTEDLLCQKMIQKGLDPKDLALIVLTHGHDDHFGGAGGLKERTGAPVAIHSCDADHLRKGINGKLQPTRRLGRLLTALENREPLGMGLEPDILLDEEFSLAAYGVPGKVIATPGHTPGSVSVILESREVIVGDLMMGFFPKTRPELPLFADDVAQVEESIRRIMHDEPRKIFASHGGPFEPEAVRERFGVK</sequence>
<name>A0A3G1KX50_FORW1</name>
<organism evidence="2 3">
    <name type="scientific">Formimonas warabiya</name>
    <dbReference type="NCBI Taxonomy" id="1761012"/>
    <lineage>
        <taxon>Bacteria</taxon>
        <taxon>Bacillati</taxon>
        <taxon>Bacillota</taxon>
        <taxon>Clostridia</taxon>
        <taxon>Eubacteriales</taxon>
        <taxon>Peptococcaceae</taxon>
        <taxon>Candidatus Formimonas</taxon>
    </lineage>
</organism>